<gene>
    <name evidence="2" type="ORF">J4051_02855</name>
</gene>
<keyword evidence="1" id="KW-1133">Transmembrane helix</keyword>
<evidence type="ECO:0000256" key="1">
    <source>
        <dbReference type="SAM" id="Phobius"/>
    </source>
</evidence>
<evidence type="ECO:0000313" key="3">
    <source>
        <dbReference type="Proteomes" id="UP000681315"/>
    </source>
</evidence>
<dbReference type="EMBL" id="JAGEVG010000002">
    <property type="protein sequence ID" value="MBO3097192.1"/>
    <property type="molecule type" value="Genomic_DNA"/>
</dbReference>
<feature type="transmembrane region" description="Helical" evidence="1">
    <location>
        <begin position="37"/>
        <end position="58"/>
    </location>
</feature>
<proteinExistence type="predicted"/>
<name>A0ABS3SQG2_9FLAO</name>
<keyword evidence="3" id="KW-1185">Reference proteome</keyword>
<keyword evidence="1" id="KW-0472">Membrane</keyword>
<evidence type="ECO:0000313" key="2">
    <source>
        <dbReference type="EMBL" id="MBO3097192.1"/>
    </source>
</evidence>
<dbReference type="Proteomes" id="UP000681315">
    <property type="component" value="Unassembled WGS sequence"/>
</dbReference>
<protein>
    <submittedName>
        <fullName evidence="2">Uncharacterized protein</fullName>
    </submittedName>
</protein>
<reference evidence="2 3" key="1">
    <citation type="submission" date="2021-03" db="EMBL/GenBank/DDBJ databases">
        <title>Gelidibacter sp. nov., isolated from costal sediment.</title>
        <authorList>
            <person name="Lun K.-Y."/>
        </authorList>
    </citation>
    <scope>NUCLEOTIDE SEQUENCE [LARGE SCALE GENOMIC DNA]</scope>
    <source>
        <strain evidence="2 3">DF109</strain>
    </source>
</reference>
<organism evidence="2 3">
    <name type="scientific">Gelidibacter pelagius</name>
    <dbReference type="NCBI Taxonomy" id="2819985"/>
    <lineage>
        <taxon>Bacteria</taxon>
        <taxon>Pseudomonadati</taxon>
        <taxon>Bacteroidota</taxon>
        <taxon>Flavobacteriia</taxon>
        <taxon>Flavobacteriales</taxon>
        <taxon>Flavobacteriaceae</taxon>
        <taxon>Gelidibacter</taxon>
    </lineage>
</organism>
<accession>A0ABS3SQG2</accession>
<dbReference type="RefSeq" id="WP_208232238.1">
    <property type="nucleotide sequence ID" value="NZ_JAGEVG010000002.1"/>
</dbReference>
<comment type="caution">
    <text evidence="2">The sequence shown here is derived from an EMBL/GenBank/DDBJ whole genome shotgun (WGS) entry which is preliminary data.</text>
</comment>
<keyword evidence="1" id="KW-0812">Transmembrane</keyword>
<sequence>MAELILGFSDSEEVAISQIFPLNNYGAKVKKLNGWQIVLFFFHLKLTFKILFILFCFAEWPMFTMCQSFFGRCDIEGG</sequence>